<dbReference type="SUPFAM" id="SSF46785">
    <property type="entry name" value="Winged helix' DNA-binding domain"/>
    <property type="match status" value="1"/>
</dbReference>
<name>W0AD38_9SPHN</name>
<dbReference type="CDD" id="cd00609">
    <property type="entry name" value="AAT_like"/>
    <property type="match status" value="1"/>
</dbReference>
<evidence type="ECO:0000256" key="5">
    <source>
        <dbReference type="ARBA" id="ARBA00023163"/>
    </source>
</evidence>
<dbReference type="Pfam" id="PF00392">
    <property type="entry name" value="GntR"/>
    <property type="match status" value="1"/>
</dbReference>
<evidence type="ECO:0000256" key="4">
    <source>
        <dbReference type="ARBA" id="ARBA00023125"/>
    </source>
</evidence>
<organism evidence="7 8">
    <name type="scientific">Sphingomonas sanxanigenens DSM 19645 = NX02</name>
    <dbReference type="NCBI Taxonomy" id="1123269"/>
    <lineage>
        <taxon>Bacteria</taxon>
        <taxon>Pseudomonadati</taxon>
        <taxon>Pseudomonadota</taxon>
        <taxon>Alphaproteobacteria</taxon>
        <taxon>Sphingomonadales</taxon>
        <taxon>Sphingomonadaceae</taxon>
        <taxon>Sphingomonas</taxon>
    </lineage>
</organism>
<dbReference type="InterPro" id="IPR015421">
    <property type="entry name" value="PyrdxlP-dep_Trfase_major"/>
</dbReference>
<evidence type="ECO:0000259" key="6">
    <source>
        <dbReference type="PROSITE" id="PS50949"/>
    </source>
</evidence>
<comment type="similarity">
    <text evidence="1">In the C-terminal section; belongs to the class-I pyridoxal-phosphate-dependent aminotransferase family.</text>
</comment>
<dbReference type="EMBL" id="CP006644">
    <property type="protein sequence ID" value="AHE55824.1"/>
    <property type="molecule type" value="Genomic_DNA"/>
</dbReference>
<keyword evidence="4" id="KW-0238">DNA-binding</keyword>
<dbReference type="HOGENOM" id="CLU_017584_0_0_5"/>
<evidence type="ECO:0000256" key="1">
    <source>
        <dbReference type="ARBA" id="ARBA00005384"/>
    </source>
</evidence>
<evidence type="ECO:0000313" key="7">
    <source>
        <dbReference type="EMBL" id="AHE55824.1"/>
    </source>
</evidence>
<dbReference type="PROSITE" id="PS50949">
    <property type="entry name" value="HTH_GNTR"/>
    <property type="match status" value="1"/>
</dbReference>
<proteinExistence type="inferred from homology"/>
<protein>
    <recommendedName>
        <fullName evidence="6">HTH gntR-type domain-containing protein</fullName>
    </recommendedName>
</protein>
<evidence type="ECO:0000256" key="2">
    <source>
        <dbReference type="ARBA" id="ARBA00022898"/>
    </source>
</evidence>
<dbReference type="RefSeq" id="WP_025293984.1">
    <property type="nucleotide sequence ID" value="NZ_CP006644.1"/>
</dbReference>
<dbReference type="InterPro" id="IPR015424">
    <property type="entry name" value="PyrdxlP-dep_Trfase"/>
</dbReference>
<feature type="domain" description="HTH gntR-type" evidence="6">
    <location>
        <begin position="9"/>
        <end position="77"/>
    </location>
</feature>
<dbReference type="KEGG" id="ssan:NX02_20915"/>
<reference evidence="7 8" key="1">
    <citation type="submission" date="2013-07" db="EMBL/GenBank/DDBJ databases">
        <title>Completed genome of Sphingomonas sanxanigenens NX02.</title>
        <authorList>
            <person name="Ma T."/>
            <person name="Huang H."/>
            <person name="Wu M."/>
            <person name="Li X."/>
            <person name="Li G."/>
        </authorList>
    </citation>
    <scope>NUCLEOTIDE SEQUENCE [LARGE SCALE GENOMIC DNA]</scope>
    <source>
        <strain evidence="7 8">NX02</strain>
    </source>
</reference>
<dbReference type="eggNOG" id="COG1167">
    <property type="taxonomic scope" value="Bacteria"/>
</dbReference>
<dbReference type="Pfam" id="PF00155">
    <property type="entry name" value="Aminotran_1_2"/>
    <property type="match status" value="1"/>
</dbReference>
<dbReference type="InterPro" id="IPR051446">
    <property type="entry name" value="HTH_trans_reg/aminotransferase"/>
</dbReference>
<dbReference type="AlphaFoldDB" id="W0AD38"/>
<sequence>MADQPIHSSTKVARIIDLVQRRIDTRQLTPGMRLPSVRAMAEQLSVSKSTVVDAYDRLTAQGVVQPRAGSGFYVAAPLAPLNVAEPRGETDPTVDPLWIMRQALRPGPSGPAPGCGWLPADWMPDEALRKALRSLARDGDAETLFLYGTPQGDARLRAVIARRLGDQGIDAAPDQVMLAESGTHAIDLVCRFLLEPGDTVVVDDPCYFNFHTLLRAHRAHVVSVPYTPAGPDLAAFAATLVAHRPRLYITNAALHNPTGASMSAPVAHRLLKLAEAHDLVIVEDDIFADFEAEPSTRLAAFDGLDRVISIGSFSKTLSAAIRCGHIAARADWIAGLADLRLATGLGSNPVNAELLAAVLTDGSYRRHVERLRTRLARRREPVIERLEALGLVPWHRPHAGMFLWCALPGGRDSARLARRALREDVVLAPGNAFSHSGSAGHFLRFNIAQMDDPRIDTVLRAAIAEAG</sequence>
<keyword evidence="8" id="KW-1185">Reference proteome</keyword>
<keyword evidence="5" id="KW-0804">Transcription</keyword>
<dbReference type="InterPro" id="IPR000524">
    <property type="entry name" value="Tscrpt_reg_HTH_GntR"/>
</dbReference>
<dbReference type="Proteomes" id="UP000018851">
    <property type="component" value="Chromosome"/>
</dbReference>
<dbReference type="Gene3D" id="3.40.640.10">
    <property type="entry name" value="Type I PLP-dependent aspartate aminotransferase-like (Major domain)"/>
    <property type="match status" value="1"/>
</dbReference>
<dbReference type="Gene3D" id="1.10.10.10">
    <property type="entry name" value="Winged helix-like DNA-binding domain superfamily/Winged helix DNA-binding domain"/>
    <property type="match status" value="1"/>
</dbReference>
<dbReference type="PANTHER" id="PTHR46577">
    <property type="entry name" value="HTH-TYPE TRANSCRIPTIONAL REGULATORY PROTEIN GABR"/>
    <property type="match status" value="1"/>
</dbReference>
<dbReference type="SUPFAM" id="SSF53383">
    <property type="entry name" value="PLP-dependent transferases"/>
    <property type="match status" value="1"/>
</dbReference>
<evidence type="ECO:0000256" key="3">
    <source>
        <dbReference type="ARBA" id="ARBA00023015"/>
    </source>
</evidence>
<dbReference type="PATRIC" id="fig|1123269.5.peg.4092"/>
<dbReference type="InterPro" id="IPR004839">
    <property type="entry name" value="Aminotransferase_I/II_large"/>
</dbReference>
<evidence type="ECO:0000313" key="8">
    <source>
        <dbReference type="Proteomes" id="UP000018851"/>
    </source>
</evidence>
<dbReference type="STRING" id="1123269.NX02_20915"/>
<dbReference type="PRINTS" id="PR00035">
    <property type="entry name" value="HTHGNTR"/>
</dbReference>
<gene>
    <name evidence="7" type="ORF">NX02_20915</name>
</gene>
<dbReference type="InterPro" id="IPR036390">
    <property type="entry name" value="WH_DNA-bd_sf"/>
</dbReference>
<keyword evidence="3" id="KW-0805">Transcription regulation</keyword>
<dbReference type="InterPro" id="IPR036388">
    <property type="entry name" value="WH-like_DNA-bd_sf"/>
</dbReference>
<dbReference type="CDD" id="cd07377">
    <property type="entry name" value="WHTH_GntR"/>
    <property type="match status" value="1"/>
</dbReference>
<dbReference type="GO" id="GO:0003677">
    <property type="term" value="F:DNA binding"/>
    <property type="evidence" value="ECO:0007669"/>
    <property type="project" value="UniProtKB-KW"/>
</dbReference>
<accession>W0AD38</accession>
<keyword evidence="2" id="KW-0663">Pyridoxal phosphate</keyword>
<dbReference type="OrthoDB" id="9808770at2"/>
<dbReference type="GO" id="GO:0003700">
    <property type="term" value="F:DNA-binding transcription factor activity"/>
    <property type="evidence" value="ECO:0007669"/>
    <property type="project" value="InterPro"/>
</dbReference>
<dbReference type="PANTHER" id="PTHR46577:SF2">
    <property type="entry name" value="TRANSCRIPTIONAL REGULATORY PROTEIN"/>
    <property type="match status" value="1"/>
</dbReference>
<dbReference type="SMART" id="SM00345">
    <property type="entry name" value="HTH_GNTR"/>
    <property type="match status" value="1"/>
</dbReference>
<dbReference type="GO" id="GO:0030170">
    <property type="term" value="F:pyridoxal phosphate binding"/>
    <property type="evidence" value="ECO:0007669"/>
    <property type="project" value="InterPro"/>
</dbReference>